<dbReference type="OrthoDB" id="429813at2759"/>
<dbReference type="InterPro" id="IPR026055">
    <property type="entry name" value="FAR"/>
</dbReference>
<evidence type="ECO:0000256" key="8">
    <source>
        <dbReference type="ARBA" id="ARBA00052530"/>
    </source>
</evidence>
<proteinExistence type="inferred from homology"/>
<keyword evidence="5" id="KW-1133">Transmembrane helix</keyword>
<dbReference type="EMBL" id="LRGB01000024">
    <property type="protein sequence ID" value="KZS21298.1"/>
    <property type="molecule type" value="Genomic_DNA"/>
</dbReference>
<organism evidence="12 13">
    <name type="scientific">Daphnia magna</name>
    <dbReference type="NCBI Taxonomy" id="35525"/>
    <lineage>
        <taxon>Eukaryota</taxon>
        <taxon>Metazoa</taxon>
        <taxon>Ecdysozoa</taxon>
        <taxon>Arthropoda</taxon>
        <taxon>Crustacea</taxon>
        <taxon>Branchiopoda</taxon>
        <taxon>Diplostraca</taxon>
        <taxon>Cladocera</taxon>
        <taxon>Anomopoda</taxon>
        <taxon>Daphniidae</taxon>
        <taxon>Daphnia</taxon>
    </lineage>
</organism>
<dbReference type="PANTHER" id="PTHR11011">
    <property type="entry name" value="MALE STERILITY PROTEIN 2-RELATED"/>
    <property type="match status" value="1"/>
</dbReference>
<evidence type="ECO:0000256" key="3">
    <source>
        <dbReference type="ARBA" id="ARBA00022516"/>
    </source>
</evidence>
<dbReference type="Gene3D" id="3.40.50.720">
    <property type="entry name" value="NAD(P)-binding Rossmann-like Domain"/>
    <property type="match status" value="1"/>
</dbReference>
<dbReference type="GO" id="GO:0035336">
    <property type="term" value="P:long-chain fatty-acyl-CoA metabolic process"/>
    <property type="evidence" value="ECO:0007669"/>
    <property type="project" value="TreeGrafter"/>
</dbReference>
<dbReference type="GO" id="GO:0005777">
    <property type="term" value="C:peroxisome"/>
    <property type="evidence" value="ECO:0007669"/>
    <property type="project" value="TreeGrafter"/>
</dbReference>
<feature type="domain" description="Fatty acyl-CoA reductase C-terminal" evidence="10">
    <location>
        <begin position="359"/>
        <end position="450"/>
    </location>
</feature>
<dbReference type="SUPFAM" id="SSF51735">
    <property type="entry name" value="NAD(P)-binding Rossmann-fold domains"/>
    <property type="match status" value="1"/>
</dbReference>
<dbReference type="InterPro" id="IPR033640">
    <property type="entry name" value="FAR_C"/>
</dbReference>
<evidence type="ECO:0000313" key="12">
    <source>
        <dbReference type="EMBL" id="KZS21298.1"/>
    </source>
</evidence>
<dbReference type="STRING" id="35525.A0A162SHC9"/>
<comment type="similarity">
    <text evidence="2 9">Belongs to the fatty acyl-CoA reductase family.</text>
</comment>
<keyword evidence="3 9" id="KW-0444">Lipid biosynthesis</keyword>
<evidence type="ECO:0000256" key="5">
    <source>
        <dbReference type="ARBA" id="ARBA00022989"/>
    </source>
</evidence>
<keyword evidence="4" id="KW-0812">Transmembrane</keyword>
<dbReference type="EC" id="1.2.1.84" evidence="9"/>
<evidence type="ECO:0000313" key="13">
    <source>
        <dbReference type="Proteomes" id="UP000076858"/>
    </source>
</evidence>
<comment type="catalytic activity">
    <reaction evidence="8 9">
        <text>a long-chain fatty acyl-CoA + 2 NADPH + 2 H(+) = a long-chain primary fatty alcohol + 2 NADP(+) + CoA</text>
        <dbReference type="Rhea" id="RHEA:52716"/>
        <dbReference type="ChEBI" id="CHEBI:15378"/>
        <dbReference type="ChEBI" id="CHEBI:57287"/>
        <dbReference type="ChEBI" id="CHEBI:57783"/>
        <dbReference type="ChEBI" id="CHEBI:58349"/>
        <dbReference type="ChEBI" id="CHEBI:77396"/>
        <dbReference type="ChEBI" id="CHEBI:83139"/>
        <dbReference type="EC" id="1.2.1.84"/>
    </reaction>
</comment>
<dbReference type="Proteomes" id="UP000076858">
    <property type="component" value="Unassembled WGS sequence"/>
</dbReference>
<name>A0A162SHC9_9CRUS</name>
<keyword evidence="7" id="KW-0472">Membrane</keyword>
<dbReference type="GO" id="GO:0102965">
    <property type="term" value="F:alcohol-forming long-chain fatty acyl-CoA reductase activity"/>
    <property type="evidence" value="ECO:0007669"/>
    <property type="project" value="UniProtKB-EC"/>
</dbReference>
<dbReference type="CDD" id="cd05236">
    <property type="entry name" value="FAR-N_SDR_e"/>
    <property type="match status" value="1"/>
</dbReference>
<dbReference type="FunFam" id="3.40.50.720:FF:000143">
    <property type="entry name" value="Fatty acyl-CoA reductase"/>
    <property type="match status" value="1"/>
</dbReference>
<evidence type="ECO:0000256" key="7">
    <source>
        <dbReference type="ARBA" id="ARBA00023136"/>
    </source>
</evidence>
<keyword evidence="6 9" id="KW-0443">Lipid metabolism</keyword>
<evidence type="ECO:0000256" key="6">
    <source>
        <dbReference type="ARBA" id="ARBA00023098"/>
    </source>
</evidence>
<evidence type="ECO:0000256" key="9">
    <source>
        <dbReference type="RuleBase" id="RU363097"/>
    </source>
</evidence>
<keyword evidence="9" id="KW-0521">NADP</keyword>
<dbReference type="InterPro" id="IPR013120">
    <property type="entry name" value="FAR_NAD-bd"/>
</dbReference>
<dbReference type="PANTHER" id="PTHR11011:SF116">
    <property type="entry name" value="FATTY ACYL-COA REDUCTASE CG5065-RELATED"/>
    <property type="match status" value="1"/>
</dbReference>
<dbReference type="CDD" id="cd09071">
    <property type="entry name" value="FAR_C"/>
    <property type="match status" value="1"/>
</dbReference>
<keyword evidence="13" id="KW-1185">Reference proteome</keyword>
<sequence length="500" mass="56576">MASENSIADFFADRSVFITGSTGFVGKVLVEKLLRACPKIKRLYLLMRTSSSKDIATRRRELINNQVFAWLDQPRALDKIVAIAGDITLPGLGISASDMQLLVDEVSIVFNSAASVRFDHELKDALETNVKGPRQLLAICQKMKKLEAFVHVSTAFNNLDKDVVGEMIYPSHMDPIKLLNFLESIDGDFTKSITTQLLGKSNPNTYTFSKSLAEQILERERFNVPLAIVRPSIVTAAAKEPTPGWIDSLYGPTGLIAGGAKGFLRLFKCDASCVIDLIPVDYAVNLMIAVAWHQAITKPSQLTIYTSSTSYHNPITIQQLRLLSEDAVIKYPPKEIMWCPSGECTNRDWYFRINVLFTHYLPAYFLDFIGQLTGKRAKMVKLYEKVFKATSSLGFFNCHQWQFVSENSLKIRSKMSASDQHAFDFDVRQLNWRTYFEIYVQGIRQFILKDDPSTLPQARKLLVRMYLLKLFIRSLVSLCFVLSVISKTRHIFQSSISSLL</sequence>
<comment type="subcellular location">
    <subcellularLocation>
        <location evidence="1">Membrane</location>
        <topology evidence="1">Multi-pass membrane protein</topology>
    </subcellularLocation>
</comment>
<evidence type="ECO:0000256" key="1">
    <source>
        <dbReference type="ARBA" id="ARBA00004141"/>
    </source>
</evidence>
<gene>
    <name evidence="12" type="ORF">APZ42_011200</name>
</gene>
<evidence type="ECO:0000259" key="10">
    <source>
        <dbReference type="Pfam" id="PF03015"/>
    </source>
</evidence>
<evidence type="ECO:0000259" key="11">
    <source>
        <dbReference type="Pfam" id="PF07993"/>
    </source>
</evidence>
<accession>A0A162SHC9</accession>
<protein>
    <recommendedName>
        <fullName evidence="9">Fatty acyl-CoA reductase</fullName>
        <ecNumber evidence="9">1.2.1.84</ecNumber>
    </recommendedName>
</protein>
<reference evidence="12 13" key="1">
    <citation type="submission" date="2016-03" db="EMBL/GenBank/DDBJ databases">
        <title>EvidentialGene: Evidence-directed Construction of Genes on Genomes.</title>
        <authorList>
            <person name="Gilbert D.G."/>
            <person name="Choi J.-H."/>
            <person name="Mockaitis K."/>
            <person name="Colbourne J."/>
            <person name="Pfrender M."/>
        </authorList>
    </citation>
    <scope>NUCLEOTIDE SEQUENCE [LARGE SCALE GENOMIC DNA]</scope>
    <source>
        <strain evidence="12 13">Xinb3</strain>
        <tissue evidence="12">Complete organism</tissue>
    </source>
</reference>
<dbReference type="Pfam" id="PF03015">
    <property type="entry name" value="Sterile"/>
    <property type="match status" value="1"/>
</dbReference>
<dbReference type="AlphaFoldDB" id="A0A162SHC9"/>
<dbReference type="GO" id="GO:0080019">
    <property type="term" value="F:alcohol-forming very long-chain fatty acyl-CoA reductase activity"/>
    <property type="evidence" value="ECO:0007669"/>
    <property type="project" value="InterPro"/>
</dbReference>
<comment type="function">
    <text evidence="9">Catalyzes the reduction of fatty acyl-CoA to fatty alcohols.</text>
</comment>
<dbReference type="InterPro" id="IPR036291">
    <property type="entry name" value="NAD(P)-bd_dom_sf"/>
</dbReference>
<comment type="caution">
    <text evidence="12">The sequence shown here is derived from an EMBL/GenBank/DDBJ whole genome shotgun (WGS) entry which is preliminary data.</text>
</comment>
<dbReference type="Pfam" id="PF07993">
    <property type="entry name" value="NAD_binding_4"/>
    <property type="match status" value="1"/>
</dbReference>
<dbReference type="GO" id="GO:0016020">
    <property type="term" value="C:membrane"/>
    <property type="evidence" value="ECO:0007669"/>
    <property type="project" value="UniProtKB-SubCell"/>
</dbReference>
<evidence type="ECO:0000256" key="4">
    <source>
        <dbReference type="ARBA" id="ARBA00022692"/>
    </source>
</evidence>
<feature type="domain" description="Thioester reductase (TE)" evidence="11">
    <location>
        <begin position="18"/>
        <end position="287"/>
    </location>
</feature>
<evidence type="ECO:0000256" key="2">
    <source>
        <dbReference type="ARBA" id="ARBA00005928"/>
    </source>
</evidence>
<keyword evidence="9" id="KW-0560">Oxidoreductase</keyword>